<protein>
    <submittedName>
        <fullName evidence="1">Uncharacterized protein</fullName>
    </submittedName>
</protein>
<reference evidence="1 2" key="1">
    <citation type="journal article" date="2019" name="Nat. Ecol. Evol.">
        <title>Megaphylogeny resolves global patterns of mushroom evolution.</title>
        <authorList>
            <person name="Varga T."/>
            <person name="Krizsan K."/>
            <person name="Foldi C."/>
            <person name="Dima B."/>
            <person name="Sanchez-Garcia M."/>
            <person name="Sanchez-Ramirez S."/>
            <person name="Szollosi G.J."/>
            <person name="Szarkandi J.G."/>
            <person name="Papp V."/>
            <person name="Albert L."/>
            <person name="Andreopoulos W."/>
            <person name="Angelini C."/>
            <person name="Antonin V."/>
            <person name="Barry K.W."/>
            <person name="Bougher N.L."/>
            <person name="Buchanan P."/>
            <person name="Buyck B."/>
            <person name="Bense V."/>
            <person name="Catcheside P."/>
            <person name="Chovatia M."/>
            <person name="Cooper J."/>
            <person name="Damon W."/>
            <person name="Desjardin D."/>
            <person name="Finy P."/>
            <person name="Geml J."/>
            <person name="Haridas S."/>
            <person name="Hughes K."/>
            <person name="Justo A."/>
            <person name="Karasinski D."/>
            <person name="Kautmanova I."/>
            <person name="Kiss B."/>
            <person name="Kocsube S."/>
            <person name="Kotiranta H."/>
            <person name="LaButti K.M."/>
            <person name="Lechner B.E."/>
            <person name="Liimatainen K."/>
            <person name="Lipzen A."/>
            <person name="Lukacs Z."/>
            <person name="Mihaltcheva S."/>
            <person name="Morgado L.N."/>
            <person name="Niskanen T."/>
            <person name="Noordeloos M.E."/>
            <person name="Ohm R.A."/>
            <person name="Ortiz-Santana B."/>
            <person name="Ovrebo C."/>
            <person name="Racz N."/>
            <person name="Riley R."/>
            <person name="Savchenko A."/>
            <person name="Shiryaev A."/>
            <person name="Soop K."/>
            <person name="Spirin V."/>
            <person name="Szebenyi C."/>
            <person name="Tomsovsky M."/>
            <person name="Tulloss R.E."/>
            <person name="Uehling J."/>
            <person name="Grigoriev I.V."/>
            <person name="Vagvolgyi C."/>
            <person name="Papp T."/>
            <person name="Martin F.M."/>
            <person name="Miettinen O."/>
            <person name="Hibbett D.S."/>
            <person name="Nagy L.G."/>
        </authorList>
    </citation>
    <scope>NUCLEOTIDE SEQUENCE [LARGE SCALE GENOMIC DNA]</scope>
    <source>
        <strain evidence="1 2">NL-1719</strain>
    </source>
</reference>
<evidence type="ECO:0000313" key="1">
    <source>
        <dbReference type="EMBL" id="TFK76246.1"/>
    </source>
</evidence>
<evidence type="ECO:0000313" key="2">
    <source>
        <dbReference type="Proteomes" id="UP000308600"/>
    </source>
</evidence>
<sequence>MPHSPRKPPPRQQPRRVARSAVQSRLGKAGENENSDEDDLQEEEAWEAVKRPVAKSAGRPATFKSQKQNLYAEFRKQSKDILRGGNEHIDQPLAKIQELKAKEVPYMNNLEELKAMIKAEESTVVGLLSAYPKVIDDLSTCRSERVDCASKMLLDNPARRQREMALFLKNARKLLDQFRQGEKVAGDASAYIRHYKSLLRA</sequence>
<accession>A0ACD3BF08</accession>
<organism evidence="1 2">
    <name type="scientific">Pluteus cervinus</name>
    <dbReference type="NCBI Taxonomy" id="181527"/>
    <lineage>
        <taxon>Eukaryota</taxon>
        <taxon>Fungi</taxon>
        <taxon>Dikarya</taxon>
        <taxon>Basidiomycota</taxon>
        <taxon>Agaricomycotina</taxon>
        <taxon>Agaricomycetes</taxon>
        <taxon>Agaricomycetidae</taxon>
        <taxon>Agaricales</taxon>
        <taxon>Pluteineae</taxon>
        <taxon>Pluteaceae</taxon>
        <taxon>Pluteus</taxon>
    </lineage>
</organism>
<dbReference type="EMBL" id="ML208260">
    <property type="protein sequence ID" value="TFK76246.1"/>
    <property type="molecule type" value="Genomic_DNA"/>
</dbReference>
<proteinExistence type="predicted"/>
<keyword evidence="2" id="KW-1185">Reference proteome</keyword>
<name>A0ACD3BF08_9AGAR</name>
<dbReference type="Proteomes" id="UP000308600">
    <property type="component" value="Unassembled WGS sequence"/>
</dbReference>
<gene>
    <name evidence="1" type="ORF">BDN72DRAFT_954023</name>
</gene>